<sequence>MSRSTTDNNSNPTPRNSTKDSQNNGPSRSRTSQARSARGTQSSSASQQEKALKIIPLGGLHEIGKNTCVFEYDDEIVLLDAGLSFPTEGMHGVNIVLPDITYLKQNQHKIKGMIVTHGHEDHIGGIAFHLKQFNIPVIHGPRLAMALLQGKLEEAGVSDRTKLHSVGPRDIVQFGKHFKAQYIRNTHSMADSFTMAIETPVGTIIHSGDFKVDHTPVDGEFFDFQKIAEYGEKGVLCLISDSTNAEIPGNTPSERAVFPNLDREFNDAKGRLFVTTFASSVHRVSMLLELAQKHKRDVFVVGRSMLNVISHARNLGYINAPDSLFKPLNMLKQCPDEKAMILTTGSQGEPMAALTRIANRSHRQIKIQQGDTVIFSSNPIPGNTISVVGTIDKLMQQGARVMYGKQKGLHVSGHGYQEDHKLMLALTRPKFFIPVHGEHRMLVKHAEMAHQLGVAEGNAAIVNNGDVIKLTSTSMQVDGKVTAGIELVDASRTGIVERGVLKERQQLAEDGIITVSATVDGKGKLLGDPAINLRGVVTVKTQEQWERGAIITVKKSLSERWKEVVENPNSDRPSVNWEGLQSRLEEDMRRFVRRELPKQYPVTVLMLQHFDGTAASAASSALREGSSVTDSPDDNGNSAKQSPVRRKRSLSTASAS</sequence>
<dbReference type="Pfam" id="PF07521">
    <property type="entry name" value="RMMBL"/>
    <property type="match status" value="1"/>
</dbReference>
<dbReference type="STRING" id="1666911.HLUCCA11_12145"/>
<protein>
    <recommendedName>
        <fullName evidence="9">Ribonuclease J</fullName>
        <shortName evidence="9">RNase J</shortName>
        <ecNumber evidence="9">3.1.-.-</ecNumber>
    </recommendedName>
</protein>
<dbReference type="InterPro" id="IPR004613">
    <property type="entry name" value="RNase_J"/>
</dbReference>
<keyword evidence="5 9" id="KW-0378">Hydrolase</keyword>
<evidence type="ECO:0000256" key="9">
    <source>
        <dbReference type="HAMAP-Rule" id="MF_01491"/>
    </source>
</evidence>
<comment type="subcellular location">
    <subcellularLocation>
        <location evidence="9">Cytoplasm</location>
    </subcellularLocation>
</comment>
<comment type="caution">
    <text evidence="12">The sequence shown here is derived from an EMBL/GenBank/DDBJ whole genome shotgun (WGS) entry which is preliminary data.</text>
</comment>
<keyword evidence="2 9" id="KW-0540">Nuclease</keyword>
<keyword evidence="7 9" id="KW-0269">Exonuclease</keyword>
<dbReference type="Proteomes" id="UP000050465">
    <property type="component" value="Unassembled WGS sequence"/>
</dbReference>
<evidence type="ECO:0000313" key="12">
    <source>
        <dbReference type="EMBL" id="KPQ35164.1"/>
    </source>
</evidence>
<feature type="compositionally biased region" description="Polar residues" evidence="10">
    <location>
        <begin position="626"/>
        <end position="641"/>
    </location>
</feature>
<dbReference type="InterPro" id="IPR041636">
    <property type="entry name" value="RNase_J_C"/>
</dbReference>
<evidence type="ECO:0000256" key="7">
    <source>
        <dbReference type="ARBA" id="ARBA00022839"/>
    </source>
</evidence>
<comment type="function">
    <text evidence="9">An RNase that has 5'-3' exonuclease and possibly endonuclease activity. Involved in maturation of rRNA and in some organisms also mRNA maturation and/or decay.</text>
</comment>
<keyword evidence="3" id="KW-0479">Metal-binding</keyword>
<keyword evidence="9" id="KW-0698">rRNA processing</keyword>
<evidence type="ECO:0000256" key="1">
    <source>
        <dbReference type="ARBA" id="ARBA00022490"/>
    </source>
</evidence>
<dbReference type="GO" id="GO:0003723">
    <property type="term" value="F:RNA binding"/>
    <property type="evidence" value="ECO:0007669"/>
    <property type="project" value="UniProtKB-UniRule"/>
</dbReference>
<keyword evidence="4 9" id="KW-0255">Endonuclease</keyword>
<evidence type="ECO:0000256" key="6">
    <source>
        <dbReference type="ARBA" id="ARBA00022833"/>
    </source>
</evidence>
<feature type="compositionally biased region" description="Low complexity" evidence="10">
    <location>
        <begin position="27"/>
        <end position="38"/>
    </location>
</feature>
<dbReference type="PANTHER" id="PTHR43694:SF1">
    <property type="entry name" value="RIBONUCLEASE J"/>
    <property type="match status" value="1"/>
</dbReference>
<dbReference type="PATRIC" id="fig|1666911.3.peg.4506"/>
<evidence type="ECO:0000259" key="11">
    <source>
        <dbReference type="SMART" id="SM00849"/>
    </source>
</evidence>
<dbReference type="InterPro" id="IPR030854">
    <property type="entry name" value="RNase_J_bac"/>
</dbReference>
<feature type="compositionally biased region" description="Polar residues" evidence="10">
    <location>
        <begin position="39"/>
        <end position="49"/>
    </location>
</feature>
<feature type="binding site" evidence="9">
    <location>
        <begin position="410"/>
        <end position="414"/>
    </location>
    <ligand>
        <name>substrate</name>
    </ligand>
</feature>
<feature type="domain" description="Metallo-beta-lactamase" evidence="11">
    <location>
        <begin position="64"/>
        <end position="261"/>
    </location>
</feature>
<reference evidence="12 13" key="1">
    <citation type="submission" date="2015-09" db="EMBL/GenBank/DDBJ databases">
        <title>Identification and resolution of microdiversity through metagenomic sequencing of parallel consortia.</title>
        <authorList>
            <person name="Nelson W.C."/>
            <person name="Romine M.F."/>
            <person name="Lindemann S.R."/>
        </authorList>
    </citation>
    <scope>NUCLEOTIDE SEQUENCE [LARGE SCALE GENOMIC DNA]</scope>
    <source>
        <strain evidence="12">Ana</strain>
    </source>
</reference>
<dbReference type="CDD" id="cd07714">
    <property type="entry name" value="RNaseJ_MBL-fold"/>
    <property type="match status" value="1"/>
</dbReference>
<keyword evidence="6" id="KW-0862">Zinc</keyword>
<dbReference type="EMBL" id="LJZR01000014">
    <property type="protein sequence ID" value="KPQ35164.1"/>
    <property type="molecule type" value="Genomic_DNA"/>
</dbReference>
<dbReference type="Gene3D" id="3.10.20.580">
    <property type="match status" value="1"/>
</dbReference>
<dbReference type="GO" id="GO:0006364">
    <property type="term" value="P:rRNA processing"/>
    <property type="evidence" value="ECO:0007669"/>
    <property type="project" value="UniProtKB-UniRule"/>
</dbReference>
<dbReference type="GO" id="GO:0004521">
    <property type="term" value="F:RNA endonuclease activity"/>
    <property type="evidence" value="ECO:0007669"/>
    <property type="project" value="UniProtKB-UniRule"/>
</dbReference>
<dbReference type="Pfam" id="PF22505">
    <property type="entry name" value="RNase_J_b_CASP"/>
    <property type="match status" value="1"/>
</dbReference>
<feature type="compositionally biased region" description="Polar residues" evidence="10">
    <location>
        <begin position="1"/>
        <end position="26"/>
    </location>
</feature>
<proteinExistence type="inferred from homology"/>
<dbReference type="NCBIfam" id="TIGR00649">
    <property type="entry name" value="MG423"/>
    <property type="match status" value="1"/>
</dbReference>
<dbReference type="InterPro" id="IPR042173">
    <property type="entry name" value="RNase_J_2"/>
</dbReference>
<dbReference type="InterPro" id="IPR001279">
    <property type="entry name" value="Metallo-B-lactamas"/>
</dbReference>
<feature type="region of interest" description="Disordered" evidence="10">
    <location>
        <begin position="1"/>
        <end position="49"/>
    </location>
</feature>
<dbReference type="SUPFAM" id="SSF56281">
    <property type="entry name" value="Metallo-hydrolase/oxidoreductase"/>
    <property type="match status" value="1"/>
</dbReference>
<evidence type="ECO:0000256" key="8">
    <source>
        <dbReference type="ARBA" id="ARBA00022884"/>
    </source>
</evidence>
<comment type="subunit">
    <text evidence="9">Homodimer, may be a subunit of the RNA degradosome.</text>
</comment>
<evidence type="ECO:0000256" key="2">
    <source>
        <dbReference type="ARBA" id="ARBA00022722"/>
    </source>
</evidence>
<evidence type="ECO:0000256" key="5">
    <source>
        <dbReference type="ARBA" id="ARBA00022801"/>
    </source>
</evidence>
<dbReference type="InterPro" id="IPR055132">
    <property type="entry name" value="RNase_J_b_CASP"/>
</dbReference>
<dbReference type="Pfam" id="PF17770">
    <property type="entry name" value="RNase_J_C"/>
    <property type="match status" value="1"/>
</dbReference>
<name>A0A0P8C1U0_9CYAN</name>
<dbReference type="GO" id="GO:0004534">
    <property type="term" value="F:5'-3' RNA exonuclease activity"/>
    <property type="evidence" value="ECO:0007669"/>
    <property type="project" value="UniProtKB-UniRule"/>
</dbReference>
<dbReference type="PANTHER" id="PTHR43694">
    <property type="entry name" value="RIBONUCLEASE J"/>
    <property type="match status" value="1"/>
</dbReference>
<accession>A0A0P8C1U0</accession>
<evidence type="ECO:0000256" key="4">
    <source>
        <dbReference type="ARBA" id="ARBA00022759"/>
    </source>
</evidence>
<dbReference type="GO" id="GO:0005737">
    <property type="term" value="C:cytoplasm"/>
    <property type="evidence" value="ECO:0007669"/>
    <property type="project" value="UniProtKB-SubCell"/>
</dbReference>
<dbReference type="InterPro" id="IPR001587">
    <property type="entry name" value="RNase_J_CS"/>
</dbReference>
<dbReference type="PROSITE" id="PS01292">
    <property type="entry name" value="UPF0036"/>
    <property type="match status" value="1"/>
</dbReference>
<comment type="similarity">
    <text evidence="9">Belongs to the metallo-beta-lactamase superfamily. RNA-metabolizing metallo-beta-lactamase-like family. Bacterial RNase J subfamily.</text>
</comment>
<dbReference type="InterPro" id="IPR011108">
    <property type="entry name" value="RMMBL"/>
</dbReference>
<dbReference type="Gene3D" id="3.40.50.10710">
    <property type="entry name" value="Metallo-hydrolase/oxidoreductase"/>
    <property type="match status" value="1"/>
</dbReference>
<organism evidence="12 13">
    <name type="scientific">Phormidesmis priestleyi Ana</name>
    <dbReference type="NCBI Taxonomy" id="1666911"/>
    <lineage>
        <taxon>Bacteria</taxon>
        <taxon>Bacillati</taxon>
        <taxon>Cyanobacteriota</taxon>
        <taxon>Cyanophyceae</taxon>
        <taxon>Leptolyngbyales</taxon>
        <taxon>Leptolyngbyaceae</taxon>
        <taxon>Phormidesmis</taxon>
    </lineage>
</organism>
<dbReference type="Pfam" id="PF00753">
    <property type="entry name" value="Lactamase_B"/>
    <property type="match status" value="1"/>
</dbReference>
<dbReference type="InterPro" id="IPR036866">
    <property type="entry name" value="RibonucZ/Hydroxyglut_hydro"/>
</dbReference>
<keyword evidence="8 9" id="KW-0694">RNA-binding</keyword>
<dbReference type="AlphaFoldDB" id="A0A0P8C1U0"/>
<evidence type="ECO:0000256" key="3">
    <source>
        <dbReference type="ARBA" id="ARBA00022723"/>
    </source>
</evidence>
<dbReference type="Gene3D" id="3.60.15.10">
    <property type="entry name" value="Ribonuclease Z/Hydroxyacylglutathione hydrolase-like"/>
    <property type="match status" value="1"/>
</dbReference>
<dbReference type="HAMAP" id="MF_01491">
    <property type="entry name" value="RNase_J_bact"/>
    <property type="match status" value="1"/>
</dbReference>
<evidence type="ECO:0000256" key="10">
    <source>
        <dbReference type="SAM" id="MobiDB-lite"/>
    </source>
</evidence>
<gene>
    <name evidence="9 12" type="primary">rnj</name>
    <name evidence="12" type="ORF">HLUCCA11_12145</name>
</gene>
<evidence type="ECO:0000313" key="13">
    <source>
        <dbReference type="Proteomes" id="UP000050465"/>
    </source>
</evidence>
<dbReference type="EC" id="3.1.-.-" evidence="9"/>
<feature type="region of interest" description="Disordered" evidence="10">
    <location>
        <begin position="616"/>
        <end position="656"/>
    </location>
</feature>
<keyword evidence="1 9" id="KW-0963">Cytoplasm</keyword>
<dbReference type="GO" id="GO:0008270">
    <property type="term" value="F:zinc ion binding"/>
    <property type="evidence" value="ECO:0007669"/>
    <property type="project" value="InterPro"/>
</dbReference>
<dbReference type="SMART" id="SM00849">
    <property type="entry name" value="Lactamase_B"/>
    <property type="match status" value="1"/>
</dbReference>